<evidence type="ECO:0000256" key="2">
    <source>
        <dbReference type="SAM" id="Phobius"/>
    </source>
</evidence>
<sequence length="302" mass="33075">MRLGCLALSLAAAGAATLSNYDDPLAFSPVPVDDPFLDESAAAFVRDYRLKLSFHFANVTEGHIVSAEVARHELPIDEINVGGVMTPLLVDASTYRVNMLMTMHFNSAKFGGDDFVTVASAEYTCYNKTNDHETCEAESFMQNVRQAQPVANVPDYIRPTIDLATSNMYKDEEPVWTAYETQNLTTDGRMDYVRFILDGEPVPCTAAFHFNGRFARMVHLDWSCYSATYVQTKAQTLVRNGYLKLLGTGLAIVAVVVAVVVAAKRRGGPGLRILSFLASSSPPVQETPVPAGPPKSYNSMRV</sequence>
<keyword evidence="5" id="KW-1185">Reference proteome</keyword>
<comment type="caution">
    <text evidence="4">The sequence shown here is derived from an EMBL/GenBank/DDBJ whole genome shotgun (WGS) entry which is preliminary data.</text>
</comment>
<gene>
    <name evidence="4" type="ORF">ACHHYP_03621</name>
</gene>
<dbReference type="OrthoDB" id="70948at2759"/>
<reference evidence="4 5" key="1">
    <citation type="journal article" date="2014" name="Genome Biol. Evol.">
        <title>The secreted proteins of Achlya hypogyna and Thraustotheca clavata identify the ancestral oomycete secretome and reveal gene acquisitions by horizontal gene transfer.</title>
        <authorList>
            <person name="Misner I."/>
            <person name="Blouin N."/>
            <person name="Leonard G."/>
            <person name="Richards T.A."/>
            <person name="Lane C.E."/>
        </authorList>
    </citation>
    <scope>NUCLEOTIDE SEQUENCE [LARGE SCALE GENOMIC DNA]</scope>
    <source>
        <strain evidence="4 5">ATCC 48635</strain>
    </source>
</reference>
<evidence type="ECO:0000256" key="3">
    <source>
        <dbReference type="SAM" id="SignalP"/>
    </source>
</evidence>
<feature type="chain" id="PRO_5012641856" description="Secreted protein" evidence="3">
    <location>
        <begin position="18"/>
        <end position="302"/>
    </location>
</feature>
<dbReference type="EMBL" id="JNBR01000032">
    <property type="protein sequence ID" value="OQS00411.1"/>
    <property type="molecule type" value="Genomic_DNA"/>
</dbReference>
<evidence type="ECO:0008006" key="6">
    <source>
        <dbReference type="Google" id="ProtNLM"/>
    </source>
</evidence>
<feature type="transmembrane region" description="Helical" evidence="2">
    <location>
        <begin position="242"/>
        <end position="263"/>
    </location>
</feature>
<accession>A0A1V9ZR26</accession>
<feature type="region of interest" description="Disordered" evidence="1">
    <location>
        <begin position="281"/>
        <end position="302"/>
    </location>
</feature>
<keyword evidence="2" id="KW-1133">Transmembrane helix</keyword>
<name>A0A1V9ZR26_ACHHY</name>
<evidence type="ECO:0000256" key="1">
    <source>
        <dbReference type="SAM" id="MobiDB-lite"/>
    </source>
</evidence>
<keyword evidence="3" id="KW-0732">Signal</keyword>
<evidence type="ECO:0000313" key="4">
    <source>
        <dbReference type="EMBL" id="OQS00411.1"/>
    </source>
</evidence>
<dbReference type="Proteomes" id="UP000243579">
    <property type="component" value="Unassembled WGS sequence"/>
</dbReference>
<keyword evidence="2" id="KW-0812">Transmembrane</keyword>
<proteinExistence type="predicted"/>
<evidence type="ECO:0000313" key="5">
    <source>
        <dbReference type="Proteomes" id="UP000243579"/>
    </source>
</evidence>
<feature type="signal peptide" evidence="3">
    <location>
        <begin position="1"/>
        <end position="17"/>
    </location>
</feature>
<dbReference type="AlphaFoldDB" id="A0A1V9ZR26"/>
<keyword evidence="2" id="KW-0472">Membrane</keyword>
<organism evidence="4 5">
    <name type="scientific">Achlya hypogyna</name>
    <name type="common">Oomycete</name>
    <name type="synonym">Protoachlya hypogyna</name>
    <dbReference type="NCBI Taxonomy" id="1202772"/>
    <lineage>
        <taxon>Eukaryota</taxon>
        <taxon>Sar</taxon>
        <taxon>Stramenopiles</taxon>
        <taxon>Oomycota</taxon>
        <taxon>Saprolegniomycetes</taxon>
        <taxon>Saprolegniales</taxon>
        <taxon>Achlyaceae</taxon>
        <taxon>Achlya</taxon>
    </lineage>
</organism>
<protein>
    <recommendedName>
        <fullName evidence="6">Secreted protein</fullName>
    </recommendedName>
</protein>